<organism evidence="1 2">
    <name type="scientific">Agrobacterium tumefaciens</name>
    <dbReference type="NCBI Taxonomy" id="358"/>
    <lineage>
        <taxon>Bacteria</taxon>
        <taxon>Pseudomonadati</taxon>
        <taxon>Pseudomonadota</taxon>
        <taxon>Alphaproteobacteria</taxon>
        <taxon>Hyphomicrobiales</taxon>
        <taxon>Rhizobiaceae</taxon>
        <taxon>Rhizobium/Agrobacterium group</taxon>
        <taxon>Agrobacterium</taxon>
        <taxon>Agrobacterium tumefaciens complex</taxon>
    </lineage>
</organism>
<evidence type="ECO:0000313" key="2">
    <source>
        <dbReference type="Proteomes" id="UP000035017"/>
    </source>
</evidence>
<dbReference type="OrthoDB" id="8403602at2"/>
<evidence type="ECO:0000313" key="1">
    <source>
        <dbReference type="EMBL" id="KIP99345.1"/>
    </source>
</evidence>
<evidence type="ECO:0008006" key="3">
    <source>
        <dbReference type="Google" id="ProtNLM"/>
    </source>
</evidence>
<dbReference type="Proteomes" id="UP000035017">
    <property type="component" value="Unassembled WGS sequence"/>
</dbReference>
<dbReference type="EMBL" id="JXQV01000030">
    <property type="protein sequence ID" value="KIP99345.1"/>
    <property type="molecule type" value="Genomic_DNA"/>
</dbReference>
<accession>A0A0D0JUV1</accession>
<sequence length="96" mass="10604">MVRRAAKRDVAEPEIRAALEAFGMSVFSLNEPIDLLVGFRGKTHLVEVKTGHKGYGKALNDNQQAFADQWRGSAVVTLHSRDEAIAWAQQTSRGQP</sequence>
<proteinExistence type="predicted"/>
<gene>
    <name evidence="1" type="ORF">RU07_20700</name>
</gene>
<reference evidence="1 2" key="1">
    <citation type="submission" date="2014-12" db="EMBL/GenBank/DDBJ databases">
        <title>16Stimator: statistical estimation of ribosomal gene copy numbers from draft genome assemblies.</title>
        <authorList>
            <person name="Perisin M.A."/>
            <person name="Vetter M."/>
            <person name="Gilbert J.A."/>
            <person name="Bergelson J."/>
        </authorList>
    </citation>
    <scope>NUCLEOTIDE SEQUENCE [LARGE SCALE GENOMIC DNA]</scope>
    <source>
        <strain evidence="1 2">MEJ076</strain>
    </source>
</reference>
<protein>
    <recommendedName>
        <fullName evidence="3">VRR-NUC domain-containing protein</fullName>
    </recommendedName>
</protein>
<comment type="caution">
    <text evidence="1">The sequence shown here is derived from an EMBL/GenBank/DDBJ whole genome shotgun (WGS) entry which is preliminary data.</text>
</comment>
<name>A0A0D0JUV1_AGRTU</name>
<dbReference type="AlphaFoldDB" id="A0A0D0JUV1"/>